<dbReference type="EMBL" id="JACHVB010000012">
    <property type="protein sequence ID" value="MBC2592906.1"/>
    <property type="molecule type" value="Genomic_DNA"/>
</dbReference>
<name>A0A842HB09_9BACT</name>
<comment type="caution">
    <text evidence="1">The sequence shown here is derived from an EMBL/GenBank/DDBJ whole genome shotgun (WGS) entry which is preliminary data.</text>
</comment>
<sequence>MLTVSTQAAEIVLENFDSYATTADLQKRWNAFGSAASAGPATLSKAPSQTGGKAALFQLNWDAGNNANMRLAALPENLQDLSGYQSVAVTLRLADDSGGYGQPSAPTKLRLVVRGGADETIWQTDADAMPPVPGGETVTLILPLSQKTMTRESGRSSLSETLSKVGDLRLRFENEEAANTRQDAYVESITLIQ</sequence>
<dbReference type="Proteomes" id="UP000546464">
    <property type="component" value="Unassembled WGS sequence"/>
</dbReference>
<protein>
    <submittedName>
        <fullName evidence="1">Uncharacterized protein</fullName>
    </submittedName>
</protein>
<proteinExistence type="predicted"/>
<dbReference type="RefSeq" id="WP_185673918.1">
    <property type="nucleotide sequence ID" value="NZ_JACHVB010000012.1"/>
</dbReference>
<reference evidence="1 2" key="1">
    <citation type="submission" date="2020-07" db="EMBL/GenBank/DDBJ databases">
        <authorList>
            <person name="Feng X."/>
        </authorList>
    </citation>
    <scope>NUCLEOTIDE SEQUENCE [LARGE SCALE GENOMIC DNA]</scope>
    <source>
        <strain evidence="1 2">JCM31066</strain>
    </source>
</reference>
<dbReference type="AlphaFoldDB" id="A0A842HB09"/>
<organism evidence="1 2">
    <name type="scientific">Ruficoccus amylovorans</name>
    <dbReference type="NCBI Taxonomy" id="1804625"/>
    <lineage>
        <taxon>Bacteria</taxon>
        <taxon>Pseudomonadati</taxon>
        <taxon>Verrucomicrobiota</taxon>
        <taxon>Opitutia</taxon>
        <taxon>Puniceicoccales</taxon>
        <taxon>Cerasicoccaceae</taxon>
        <taxon>Ruficoccus</taxon>
    </lineage>
</organism>
<accession>A0A842HB09</accession>
<keyword evidence="2" id="KW-1185">Reference proteome</keyword>
<evidence type="ECO:0000313" key="1">
    <source>
        <dbReference type="EMBL" id="MBC2592906.1"/>
    </source>
</evidence>
<dbReference type="Gene3D" id="2.60.120.260">
    <property type="entry name" value="Galactose-binding domain-like"/>
    <property type="match status" value="1"/>
</dbReference>
<evidence type="ECO:0000313" key="2">
    <source>
        <dbReference type="Proteomes" id="UP000546464"/>
    </source>
</evidence>
<gene>
    <name evidence="1" type="ORF">H5P28_01405</name>
</gene>